<sequence>MLHTTLLIFTEIRMAQEGVLFFSFSIKRNWAAFWSAFLNAEDADLRDFCRFIRSLFSPSTSKVFPLLIIHKESPFSTECH</sequence>
<proteinExistence type="predicted"/>
<dbReference type="AlphaFoldDB" id="A0A0A9DNE1"/>
<dbReference type="EMBL" id="GBRH01212598">
    <property type="protein sequence ID" value="JAD85297.1"/>
    <property type="molecule type" value="Transcribed_RNA"/>
</dbReference>
<evidence type="ECO:0000313" key="1">
    <source>
        <dbReference type="EMBL" id="JAD85297.1"/>
    </source>
</evidence>
<reference evidence="1" key="2">
    <citation type="journal article" date="2015" name="Data Brief">
        <title>Shoot transcriptome of the giant reed, Arundo donax.</title>
        <authorList>
            <person name="Barrero R.A."/>
            <person name="Guerrero F.D."/>
            <person name="Moolhuijzen P."/>
            <person name="Goolsby J.A."/>
            <person name="Tidwell J."/>
            <person name="Bellgard S.E."/>
            <person name="Bellgard M.I."/>
        </authorList>
    </citation>
    <scope>NUCLEOTIDE SEQUENCE</scope>
    <source>
        <tissue evidence="1">Shoot tissue taken approximately 20 cm above the soil surface</tissue>
    </source>
</reference>
<protein>
    <submittedName>
        <fullName evidence="1">Uncharacterized protein</fullName>
    </submittedName>
</protein>
<accession>A0A0A9DNE1</accession>
<reference evidence="1" key="1">
    <citation type="submission" date="2014-09" db="EMBL/GenBank/DDBJ databases">
        <authorList>
            <person name="Magalhaes I.L.F."/>
            <person name="Oliveira U."/>
            <person name="Santos F.R."/>
            <person name="Vidigal T.H.D.A."/>
            <person name="Brescovit A.D."/>
            <person name="Santos A.J."/>
        </authorList>
    </citation>
    <scope>NUCLEOTIDE SEQUENCE</scope>
    <source>
        <tissue evidence="1">Shoot tissue taken approximately 20 cm above the soil surface</tissue>
    </source>
</reference>
<organism evidence="1">
    <name type="scientific">Arundo donax</name>
    <name type="common">Giant reed</name>
    <name type="synonym">Donax arundinaceus</name>
    <dbReference type="NCBI Taxonomy" id="35708"/>
    <lineage>
        <taxon>Eukaryota</taxon>
        <taxon>Viridiplantae</taxon>
        <taxon>Streptophyta</taxon>
        <taxon>Embryophyta</taxon>
        <taxon>Tracheophyta</taxon>
        <taxon>Spermatophyta</taxon>
        <taxon>Magnoliopsida</taxon>
        <taxon>Liliopsida</taxon>
        <taxon>Poales</taxon>
        <taxon>Poaceae</taxon>
        <taxon>PACMAD clade</taxon>
        <taxon>Arundinoideae</taxon>
        <taxon>Arundineae</taxon>
        <taxon>Arundo</taxon>
    </lineage>
</organism>
<name>A0A0A9DNE1_ARUDO</name>